<keyword evidence="2" id="KW-1185">Reference proteome</keyword>
<organism evidence="1">
    <name type="scientific">Solanum lycopersicum</name>
    <name type="common">Tomato</name>
    <name type="synonym">Lycopersicon esculentum</name>
    <dbReference type="NCBI Taxonomy" id="4081"/>
    <lineage>
        <taxon>Eukaryota</taxon>
        <taxon>Viridiplantae</taxon>
        <taxon>Streptophyta</taxon>
        <taxon>Embryophyta</taxon>
        <taxon>Tracheophyta</taxon>
        <taxon>Spermatophyta</taxon>
        <taxon>Magnoliopsida</taxon>
        <taxon>eudicotyledons</taxon>
        <taxon>Gunneridae</taxon>
        <taxon>Pentapetalae</taxon>
        <taxon>asterids</taxon>
        <taxon>lamiids</taxon>
        <taxon>Solanales</taxon>
        <taxon>Solanaceae</taxon>
        <taxon>Solanoideae</taxon>
        <taxon>Solaneae</taxon>
        <taxon>Solanum</taxon>
        <taxon>Solanum subgen. Lycopersicon</taxon>
    </lineage>
</organism>
<dbReference type="STRING" id="4081.A0A3Q7GQI3"/>
<name>A0A3Q7GQI3_SOLLC</name>
<proteinExistence type="predicted"/>
<protein>
    <recommendedName>
        <fullName evidence="3">Reverse transcriptase Ty1/copia-type domain-containing protein</fullName>
    </recommendedName>
</protein>
<evidence type="ECO:0000313" key="2">
    <source>
        <dbReference type="Proteomes" id="UP000004994"/>
    </source>
</evidence>
<dbReference type="Gramene" id="Solyc06g010025.1.1">
    <property type="protein sequence ID" value="Solyc06g010025.1.1"/>
    <property type="gene ID" value="Solyc06g010025.1"/>
</dbReference>
<sequence length="154" mass="17821">MILQIDSLKRFLHDQFKIKDLGRLHYFLGLEILYKYDGVLISQRKFALDILKEFDCLYCPCSSSPLDPTVNEPHLHAAFHLLRCIKRDSTLEIFMSNSHDCTVRAFSDSDWAACPNSGDQFQGILFCLETLQSVGSPRNKRQYHHLQLRQSTSL</sequence>
<evidence type="ECO:0000313" key="1">
    <source>
        <dbReference type="EnsemblPlants" id="Solyc06g010025.1.1"/>
    </source>
</evidence>
<dbReference type="InParanoid" id="A0A3Q7GQI3"/>
<evidence type="ECO:0008006" key="3">
    <source>
        <dbReference type="Google" id="ProtNLM"/>
    </source>
</evidence>
<dbReference type="AlphaFoldDB" id="A0A3Q7GQI3"/>
<dbReference type="Proteomes" id="UP000004994">
    <property type="component" value="Chromosome 6"/>
</dbReference>
<reference evidence="1" key="2">
    <citation type="submission" date="2019-01" db="UniProtKB">
        <authorList>
            <consortium name="EnsemblPlants"/>
        </authorList>
    </citation>
    <scope>IDENTIFICATION</scope>
    <source>
        <strain evidence="1">cv. Heinz 1706</strain>
    </source>
</reference>
<accession>A0A3Q7GQI3</accession>
<reference evidence="1" key="1">
    <citation type="journal article" date="2012" name="Nature">
        <title>The tomato genome sequence provides insights into fleshy fruit evolution.</title>
        <authorList>
            <consortium name="Tomato Genome Consortium"/>
        </authorList>
    </citation>
    <scope>NUCLEOTIDE SEQUENCE [LARGE SCALE GENOMIC DNA]</scope>
    <source>
        <strain evidence="1">cv. Heinz 1706</strain>
    </source>
</reference>
<dbReference type="EnsemblPlants" id="Solyc06g010025.1.1">
    <property type="protein sequence ID" value="Solyc06g010025.1.1"/>
    <property type="gene ID" value="Solyc06g010025.1"/>
</dbReference>